<name>A0A1Y2AE28_9TREE</name>
<accession>A0A1Y2AE28</accession>
<protein>
    <submittedName>
        <fullName evidence="1">Uncharacterized protein</fullName>
    </submittedName>
</protein>
<dbReference type="EMBL" id="MCFC01000126">
    <property type="protein sequence ID" value="ORY20746.1"/>
    <property type="molecule type" value="Genomic_DNA"/>
</dbReference>
<dbReference type="Proteomes" id="UP000193986">
    <property type="component" value="Unassembled WGS sequence"/>
</dbReference>
<sequence length="197" mass="22065">NIDEVWEGGKWDEEGRAACHDKLARPSYYYLGDSPRREKDRSFMLASCIAGKSDNISPLYADQTDQALPTTPVPRSYWYHRSSTHLITNIPTSTSFTAPIPPGSRLSNSSPFALPVPAARRRATLLGRKKGSGQAEEAVDRLGSSGRAEKWHSQAVGGTWRVGGRRERRVASTWWRFVFSFLVPRRVVWVANLKYGA</sequence>
<dbReference type="InParanoid" id="A0A1Y2AE28"/>
<proteinExistence type="predicted"/>
<evidence type="ECO:0000313" key="2">
    <source>
        <dbReference type="Proteomes" id="UP000193986"/>
    </source>
</evidence>
<organism evidence="1 2">
    <name type="scientific">Naematelia encephala</name>
    <dbReference type="NCBI Taxonomy" id="71784"/>
    <lineage>
        <taxon>Eukaryota</taxon>
        <taxon>Fungi</taxon>
        <taxon>Dikarya</taxon>
        <taxon>Basidiomycota</taxon>
        <taxon>Agaricomycotina</taxon>
        <taxon>Tremellomycetes</taxon>
        <taxon>Tremellales</taxon>
        <taxon>Naemateliaceae</taxon>
        <taxon>Naematelia</taxon>
    </lineage>
</organism>
<gene>
    <name evidence="1" type="ORF">BCR39DRAFT_508557</name>
</gene>
<keyword evidence="2" id="KW-1185">Reference proteome</keyword>
<reference evidence="1 2" key="1">
    <citation type="submission" date="2016-07" db="EMBL/GenBank/DDBJ databases">
        <title>Pervasive Adenine N6-methylation of Active Genes in Fungi.</title>
        <authorList>
            <consortium name="DOE Joint Genome Institute"/>
            <person name="Mondo S.J."/>
            <person name="Dannebaum R.O."/>
            <person name="Kuo R.C."/>
            <person name="Labutti K."/>
            <person name="Haridas S."/>
            <person name="Kuo A."/>
            <person name="Salamov A."/>
            <person name="Ahrendt S.R."/>
            <person name="Lipzen A."/>
            <person name="Sullivan W."/>
            <person name="Andreopoulos W.B."/>
            <person name="Clum A."/>
            <person name="Lindquist E."/>
            <person name="Daum C."/>
            <person name="Ramamoorthy G.K."/>
            <person name="Gryganskyi A."/>
            <person name="Culley D."/>
            <person name="Magnuson J.K."/>
            <person name="James T.Y."/>
            <person name="O'Malley M.A."/>
            <person name="Stajich J.E."/>
            <person name="Spatafora J.W."/>
            <person name="Visel A."/>
            <person name="Grigoriev I.V."/>
        </authorList>
    </citation>
    <scope>NUCLEOTIDE SEQUENCE [LARGE SCALE GENOMIC DNA]</scope>
    <source>
        <strain evidence="1 2">68-887.2</strain>
    </source>
</reference>
<feature type="non-terminal residue" evidence="1">
    <location>
        <position position="1"/>
    </location>
</feature>
<comment type="caution">
    <text evidence="1">The sequence shown here is derived from an EMBL/GenBank/DDBJ whole genome shotgun (WGS) entry which is preliminary data.</text>
</comment>
<evidence type="ECO:0000313" key="1">
    <source>
        <dbReference type="EMBL" id="ORY20746.1"/>
    </source>
</evidence>
<dbReference type="AlphaFoldDB" id="A0A1Y2AE28"/>